<gene>
    <name evidence="2" type="ORF">LTRI10_LOCUS28226</name>
</gene>
<proteinExistence type="predicted"/>
<name>A0AAV2EML1_9ROSI</name>
<organism evidence="2 3">
    <name type="scientific">Linum trigynum</name>
    <dbReference type="NCBI Taxonomy" id="586398"/>
    <lineage>
        <taxon>Eukaryota</taxon>
        <taxon>Viridiplantae</taxon>
        <taxon>Streptophyta</taxon>
        <taxon>Embryophyta</taxon>
        <taxon>Tracheophyta</taxon>
        <taxon>Spermatophyta</taxon>
        <taxon>Magnoliopsida</taxon>
        <taxon>eudicotyledons</taxon>
        <taxon>Gunneridae</taxon>
        <taxon>Pentapetalae</taxon>
        <taxon>rosids</taxon>
        <taxon>fabids</taxon>
        <taxon>Malpighiales</taxon>
        <taxon>Linaceae</taxon>
        <taxon>Linum</taxon>
    </lineage>
</organism>
<dbReference type="GO" id="GO:0004523">
    <property type="term" value="F:RNA-DNA hybrid ribonuclease activity"/>
    <property type="evidence" value="ECO:0007669"/>
    <property type="project" value="InterPro"/>
</dbReference>
<dbReference type="EMBL" id="OZ034818">
    <property type="protein sequence ID" value="CAL1387228.1"/>
    <property type="molecule type" value="Genomic_DNA"/>
</dbReference>
<dbReference type="Proteomes" id="UP001497516">
    <property type="component" value="Chromosome 5"/>
</dbReference>
<dbReference type="Pfam" id="PF13456">
    <property type="entry name" value="RVT_3"/>
    <property type="match status" value="1"/>
</dbReference>
<accession>A0AAV2EML1</accession>
<reference evidence="2 3" key="1">
    <citation type="submission" date="2024-04" db="EMBL/GenBank/DDBJ databases">
        <authorList>
            <person name="Fracassetti M."/>
        </authorList>
    </citation>
    <scope>NUCLEOTIDE SEQUENCE [LARGE SCALE GENOMIC DNA]</scope>
</reference>
<dbReference type="PANTHER" id="PTHR47074:SF11">
    <property type="entry name" value="REVERSE TRANSCRIPTASE-LIKE PROTEIN"/>
    <property type="match status" value="1"/>
</dbReference>
<evidence type="ECO:0000259" key="1">
    <source>
        <dbReference type="Pfam" id="PF13456"/>
    </source>
</evidence>
<evidence type="ECO:0000313" key="3">
    <source>
        <dbReference type="Proteomes" id="UP001497516"/>
    </source>
</evidence>
<feature type="domain" description="RNase H type-1" evidence="1">
    <location>
        <begin position="1"/>
        <end position="107"/>
    </location>
</feature>
<dbReference type="PANTHER" id="PTHR47074">
    <property type="entry name" value="BNAC02G40300D PROTEIN"/>
    <property type="match status" value="1"/>
</dbReference>
<keyword evidence="3" id="KW-1185">Reference proteome</keyword>
<protein>
    <recommendedName>
        <fullName evidence="1">RNase H type-1 domain-containing protein</fullName>
    </recommendedName>
</protein>
<sequence length="128" mass="14599">MIVCNQDGEVLLAKGVQFDVIEDPMIVELLVLREALFRCLANGFTMMRFEGDAKVIIDKINHRDTQDSRIGALLEEVLYSFSIHSGFRVRFVGRSNNRVAYLVVRKALSLHPSSCHSFDFRASLNFMM</sequence>
<dbReference type="AlphaFoldDB" id="A0AAV2EML1"/>
<dbReference type="GO" id="GO:0003676">
    <property type="term" value="F:nucleic acid binding"/>
    <property type="evidence" value="ECO:0007669"/>
    <property type="project" value="InterPro"/>
</dbReference>
<evidence type="ECO:0000313" key="2">
    <source>
        <dbReference type="EMBL" id="CAL1387228.1"/>
    </source>
</evidence>
<dbReference type="InterPro" id="IPR052929">
    <property type="entry name" value="RNase_H-like_EbsB-rel"/>
</dbReference>
<dbReference type="InterPro" id="IPR002156">
    <property type="entry name" value="RNaseH_domain"/>
</dbReference>